<evidence type="ECO:0000259" key="1">
    <source>
        <dbReference type="Pfam" id="PF12146"/>
    </source>
</evidence>
<evidence type="ECO:0000313" key="2">
    <source>
        <dbReference type="EMBL" id="GLL14872.1"/>
    </source>
</evidence>
<dbReference type="InterPro" id="IPR022742">
    <property type="entry name" value="Hydrolase_4"/>
</dbReference>
<dbReference type="EMBL" id="BSFQ01000038">
    <property type="protein sequence ID" value="GLL14872.1"/>
    <property type="molecule type" value="Genomic_DNA"/>
</dbReference>
<dbReference type="Proteomes" id="UP001143463">
    <property type="component" value="Unassembled WGS sequence"/>
</dbReference>
<proteinExistence type="predicted"/>
<evidence type="ECO:0000313" key="3">
    <source>
        <dbReference type="Proteomes" id="UP001143463"/>
    </source>
</evidence>
<dbReference type="Pfam" id="PF12146">
    <property type="entry name" value="Hydrolase_4"/>
    <property type="match status" value="1"/>
</dbReference>
<keyword evidence="3" id="KW-1185">Reference proteome</keyword>
<feature type="domain" description="Serine aminopeptidase S33" evidence="1">
    <location>
        <begin position="25"/>
        <end position="258"/>
    </location>
</feature>
<dbReference type="InterPro" id="IPR000073">
    <property type="entry name" value="AB_hydrolase_1"/>
</dbReference>
<accession>A0A9W6L8B5</accession>
<dbReference type="SUPFAM" id="SSF53474">
    <property type="entry name" value="alpha/beta-Hydrolases"/>
    <property type="match status" value="1"/>
</dbReference>
<dbReference type="GO" id="GO:0003824">
    <property type="term" value="F:catalytic activity"/>
    <property type="evidence" value="ECO:0007669"/>
    <property type="project" value="UniProtKB-ARBA"/>
</dbReference>
<dbReference type="PRINTS" id="PR00111">
    <property type="entry name" value="ABHYDROLASE"/>
</dbReference>
<name>A0A9W6L8B5_9PSEU</name>
<reference evidence="2" key="2">
    <citation type="submission" date="2023-01" db="EMBL/GenBank/DDBJ databases">
        <authorList>
            <person name="Sun Q."/>
            <person name="Evtushenko L."/>
        </authorList>
    </citation>
    <scope>NUCLEOTIDE SEQUENCE</scope>
    <source>
        <strain evidence="2">VKM Ac-1069</strain>
    </source>
</reference>
<organism evidence="2 3">
    <name type="scientific">Pseudonocardia halophobica</name>
    <dbReference type="NCBI Taxonomy" id="29401"/>
    <lineage>
        <taxon>Bacteria</taxon>
        <taxon>Bacillati</taxon>
        <taxon>Actinomycetota</taxon>
        <taxon>Actinomycetes</taxon>
        <taxon>Pseudonocardiales</taxon>
        <taxon>Pseudonocardiaceae</taxon>
        <taxon>Pseudonocardia</taxon>
    </lineage>
</organism>
<sequence length="274" mass="29122">MPVAEGRLPGVLGELFWRAWLPATEATGIVLVSHGLGEHSGRYAELAAGLTADGWAVYAPDHAGHGLSEGRRVDGGPANWVPDLDLVRRHAAARHPGRPVILVGHSMGGLIALRYAAAHQAALAGLVLSAPALSKQAVPGRLVPVLTALARVAPTLRPAGIDVADLSKDPAVVAGYRADPLVHHGHPTLRLGSAMFDAMDEVLATAAEIRLPVLLQHGVDDRITTVETSRALAAVLGSEDLTVEFYEGLWHEIYNEPERERPIADLRAWLAAHR</sequence>
<dbReference type="RefSeq" id="WP_037051474.1">
    <property type="nucleotide sequence ID" value="NZ_BAAAUZ010000001.1"/>
</dbReference>
<dbReference type="PANTHER" id="PTHR11614">
    <property type="entry name" value="PHOSPHOLIPASE-RELATED"/>
    <property type="match status" value="1"/>
</dbReference>
<dbReference type="Gene3D" id="3.40.50.1820">
    <property type="entry name" value="alpha/beta hydrolase"/>
    <property type="match status" value="1"/>
</dbReference>
<dbReference type="AlphaFoldDB" id="A0A9W6L8B5"/>
<gene>
    <name evidence="2" type="ORF">GCM10017577_60210</name>
</gene>
<protein>
    <submittedName>
        <fullName evidence="2">Lysophospholipase</fullName>
    </submittedName>
</protein>
<dbReference type="InterPro" id="IPR051044">
    <property type="entry name" value="MAG_DAG_Lipase"/>
</dbReference>
<reference evidence="2" key="1">
    <citation type="journal article" date="2014" name="Int. J. Syst. Evol. Microbiol.">
        <title>Complete genome sequence of Corynebacterium casei LMG S-19264T (=DSM 44701T), isolated from a smear-ripened cheese.</title>
        <authorList>
            <consortium name="US DOE Joint Genome Institute (JGI-PGF)"/>
            <person name="Walter F."/>
            <person name="Albersmeier A."/>
            <person name="Kalinowski J."/>
            <person name="Ruckert C."/>
        </authorList>
    </citation>
    <scope>NUCLEOTIDE SEQUENCE</scope>
    <source>
        <strain evidence="2">VKM Ac-1069</strain>
    </source>
</reference>
<dbReference type="InterPro" id="IPR029058">
    <property type="entry name" value="AB_hydrolase_fold"/>
</dbReference>
<comment type="caution">
    <text evidence="2">The sequence shown here is derived from an EMBL/GenBank/DDBJ whole genome shotgun (WGS) entry which is preliminary data.</text>
</comment>